<evidence type="ECO:0000256" key="3">
    <source>
        <dbReference type="RuleBase" id="RU000524"/>
    </source>
</evidence>
<dbReference type="Proteomes" id="UP000031202">
    <property type="component" value="Unassembled WGS sequence"/>
</dbReference>
<feature type="region of interest" description="Disordered" evidence="4">
    <location>
        <begin position="109"/>
        <end position="177"/>
    </location>
</feature>
<dbReference type="AlphaFoldDB" id="A0A0B4CI22"/>
<dbReference type="PANTHER" id="PTHR10302">
    <property type="entry name" value="SINGLE-STRANDED DNA-BINDING PROTEIN"/>
    <property type="match status" value="1"/>
</dbReference>
<comment type="caution">
    <text evidence="5">The sequence shown here is derived from an EMBL/GenBank/DDBJ whole genome shotgun (WGS) entry which is preliminary data.</text>
</comment>
<proteinExistence type="predicted"/>
<dbReference type="PANTHER" id="PTHR10302:SF0">
    <property type="entry name" value="SINGLE-STRANDED DNA-BINDING PROTEIN, MITOCHONDRIAL"/>
    <property type="match status" value="1"/>
</dbReference>
<dbReference type="EMBL" id="JWSZ01000020">
    <property type="protein sequence ID" value="KIC56117.1"/>
    <property type="molecule type" value="Genomic_DNA"/>
</dbReference>
<dbReference type="SUPFAM" id="SSF50249">
    <property type="entry name" value="Nucleic acid-binding proteins"/>
    <property type="match status" value="1"/>
</dbReference>
<feature type="compositionally biased region" description="Polar residues" evidence="4">
    <location>
        <begin position="109"/>
        <end position="129"/>
    </location>
</feature>
<accession>A0A0B4CI22</accession>
<dbReference type="Pfam" id="PF00436">
    <property type="entry name" value="SSB"/>
    <property type="match status" value="1"/>
</dbReference>
<dbReference type="GO" id="GO:0003697">
    <property type="term" value="F:single-stranded DNA binding"/>
    <property type="evidence" value="ECO:0007669"/>
    <property type="project" value="InterPro"/>
</dbReference>
<evidence type="ECO:0000256" key="2">
    <source>
        <dbReference type="PROSITE-ProRule" id="PRU00252"/>
    </source>
</evidence>
<feature type="compositionally biased region" description="Low complexity" evidence="4">
    <location>
        <begin position="145"/>
        <end position="154"/>
    </location>
</feature>
<keyword evidence="1 2" id="KW-0238">DNA-binding</keyword>
<organism evidence="5 6">
    <name type="scientific">Microbacterium hominis</name>
    <dbReference type="NCBI Taxonomy" id="162426"/>
    <lineage>
        <taxon>Bacteria</taxon>
        <taxon>Bacillati</taxon>
        <taxon>Actinomycetota</taxon>
        <taxon>Actinomycetes</taxon>
        <taxon>Micrococcales</taxon>
        <taxon>Microbacteriaceae</taxon>
        <taxon>Microbacterium</taxon>
    </lineage>
</organism>
<name>A0A0B4CI22_9MICO</name>
<evidence type="ECO:0000256" key="4">
    <source>
        <dbReference type="SAM" id="MobiDB-lite"/>
    </source>
</evidence>
<protein>
    <recommendedName>
        <fullName evidence="3">Single-stranded DNA-binding protein</fullName>
    </recommendedName>
</protein>
<gene>
    <name evidence="5" type="ORF">RM52_13345</name>
</gene>
<evidence type="ECO:0000313" key="6">
    <source>
        <dbReference type="Proteomes" id="UP000031202"/>
    </source>
</evidence>
<dbReference type="CDD" id="cd04496">
    <property type="entry name" value="SSB_OBF"/>
    <property type="match status" value="1"/>
</dbReference>
<dbReference type="GO" id="GO:0009295">
    <property type="term" value="C:nucleoid"/>
    <property type="evidence" value="ECO:0007669"/>
    <property type="project" value="TreeGrafter"/>
</dbReference>
<dbReference type="Gene3D" id="2.40.50.140">
    <property type="entry name" value="Nucleic acid-binding proteins"/>
    <property type="match status" value="1"/>
</dbReference>
<dbReference type="GO" id="GO:0006260">
    <property type="term" value="P:DNA replication"/>
    <property type="evidence" value="ECO:0007669"/>
    <property type="project" value="InterPro"/>
</dbReference>
<sequence>MSDRITVIGNVASQPEHRELPGGIPAISFRLASSERRLENGQWVDSHTNWYWVSAYRKLADHALASLEKGQRVIVTGRFRVKQWESGGKSGSSAEIDAEGLGHDLMFGTTSFQKGTTPSASATVAQSTGWAVPGDGPSDIPQSTEASSDAASSPEEPDVALVSASGWATAGEDTTPF</sequence>
<dbReference type="NCBIfam" id="TIGR00621">
    <property type="entry name" value="ssb"/>
    <property type="match status" value="1"/>
</dbReference>
<evidence type="ECO:0000313" key="5">
    <source>
        <dbReference type="EMBL" id="KIC56117.1"/>
    </source>
</evidence>
<dbReference type="InterPro" id="IPR012340">
    <property type="entry name" value="NA-bd_OB-fold"/>
</dbReference>
<reference evidence="5 6" key="1">
    <citation type="submission" date="2014-12" db="EMBL/GenBank/DDBJ databases">
        <title>Genome sequencing of Microbacterium hominis TPW29.</title>
        <authorList>
            <person name="Tan P.W."/>
            <person name="Chan K.-G."/>
        </authorList>
    </citation>
    <scope>NUCLEOTIDE SEQUENCE [LARGE SCALE GENOMIC DNA]</scope>
    <source>
        <strain evidence="5 6">TPW29</strain>
    </source>
</reference>
<dbReference type="InterPro" id="IPR000424">
    <property type="entry name" value="Primosome_PriB/ssb"/>
</dbReference>
<dbReference type="PROSITE" id="PS50935">
    <property type="entry name" value="SSB"/>
    <property type="match status" value="1"/>
</dbReference>
<evidence type="ECO:0000256" key="1">
    <source>
        <dbReference type="ARBA" id="ARBA00023125"/>
    </source>
</evidence>
<dbReference type="RefSeq" id="WP_039416835.1">
    <property type="nucleotide sequence ID" value="NZ_JWSZ01000020.1"/>
</dbReference>
<dbReference type="InterPro" id="IPR011344">
    <property type="entry name" value="ssDNA-bd"/>
</dbReference>